<dbReference type="InterPro" id="IPR052058">
    <property type="entry name" value="Alcohol_O-acetyltransferase"/>
</dbReference>
<dbReference type="OrthoDB" id="2150604at2759"/>
<dbReference type="EMBL" id="CH408034">
    <property type="protein sequence ID" value="EAQ85341.1"/>
    <property type="molecule type" value="Genomic_DNA"/>
</dbReference>
<dbReference type="PANTHER" id="PTHR28037">
    <property type="entry name" value="ALCOHOL O-ACETYLTRANSFERASE 1-RELATED"/>
    <property type="match status" value="1"/>
</dbReference>
<dbReference type="GeneID" id="4395130"/>
<proteinExistence type="predicted"/>
<dbReference type="eggNOG" id="ENOG502RC91">
    <property type="taxonomic scope" value="Eukaryota"/>
</dbReference>
<accession>Q2GRP9</accession>
<gene>
    <name evidence="1" type="ORF">CHGG_09355</name>
</gene>
<name>Q2GRP9_CHAGB</name>
<reference evidence="2" key="1">
    <citation type="journal article" date="2015" name="Genome Announc.">
        <title>Draft genome sequence of the cellulolytic fungus Chaetomium globosum.</title>
        <authorList>
            <person name="Cuomo C.A."/>
            <person name="Untereiner W.A."/>
            <person name="Ma L.-J."/>
            <person name="Grabherr M."/>
            <person name="Birren B.W."/>
        </authorList>
    </citation>
    <scope>NUCLEOTIDE SEQUENCE [LARGE SCALE GENOMIC DNA]</scope>
    <source>
        <strain evidence="2">ATCC 6205 / CBS 148.51 / DSM 1962 / NBRC 6347 / NRRL 1970</strain>
    </source>
</reference>
<dbReference type="InterPro" id="IPR023213">
    <property type="entry name" value="CAT-like_dom_sf"/>
</dbReference>
<dbReference type="RefSeq" id="XP_001227282.1">
    <property type="nucleotide sequence ID" value="XM_001227281.1"/>
</dbReference>
<protein>
    <recommendedName>
        <fullName evidence="3">Condensation domain-containing protein</fullName>
    </recommendedName>
</protein>
<organism evidence="1 2">
    <name type="scientific">Chaetomium globosum (strain ATCC 6205 / CBS 148.51 / DSM 1962 / NBRC 6347 / NRRL 1970)</name>
    <name type="common">Soil fungus</name>
    <dbReference type="NCBI Taxonomy" id="306901"/>
    <lineage>
        <taxon>Eukaryota</taxon>
        <taxon>Fungi</taxon>
        <taxon>Dikarya</taxon>
        <taxon>Ascomycota</taxon>
        <taxon>Pezizomycotina</taxon>
        <taxon>Sordariomycetes</taxon>
        <taxon>Sordariomycetidae</taxon>
        <taxon>Sordariales</taxon>
        <taxon>Chaetomiaceae</taxon>
        <taxon>Chaetomium</taxon>
    </lineage>
</organism>
<dbReference type="HOGENOM" id="CLU_1170531_0_0_1"/>
<evidence type="ECO:0008006" key="3">
    <source>
        <dbReference type="Google" id="ProtNLM"/>
    </source>
</evidence>
<dbReference type="SUPFAM" id="SSF52777">
    <property type="entry name" value="CoA-dependent acyltransferases"/>
    <property type="match status" value="1"/>
</dbReference>
<evidence type="ECO:0000313" key="1">
    <source>
        <dbReference type="EMBL" id="EAQ85341.1"/>
    </source>
</evidence>
<dbReference type="Proteomes" id="UP000001056">
    <property type="component" value="Unassembled WGS sequence"/>
</dbReference>
<dbReference type="PANTHER" id="PTHR28037:SF1">
    <property type="entry name" value="ALCOHOL O-ACETYLTRANSFERASE 1-RELATED"/>
    <property type="match status" value="1"/>
</dbReference>
<dbReference type="VEuPathDB" id="FungiDB:CHGG_09355"/>
<keyword evidence="2" id="KW-1185">Reference proteome</keyword>
<dbReference type="InParanoid" id="Q2GRP9"/>
<evidence type="ECO:0000313" key="2">
    <source>
        <dbReference type="Proteomes" id="UP000001056"/>
    </source>
</evidence>
<dbReference type="Gene3D" id="3.30.559.10">
    <property type="entry name" value="Chloramphenicol acetyltransferase-like domain"/>
    <property type="match status" value="1"/>
</dbReference>
<sequence length="237" mass="26936">MASKVKHDTPGTEPETMVLRKFGINETYQLAMYLLDQYRGTILSCRYEIPPRLAPAESRTQLEETIKVAVVDTIMRHPMLQVGMIDATAKTPSWIQLQNLDLSQHINWVHLTEQDNFERAVQDTFSTQLDEHFPDLSIRQPGWKLTVIRQGDAPLMEALLTWNHPQFDAMGAKVFHEDLIEMLNADSASSTERTGLDGNVLALPQARPLLPTPIEGLKSLPVDLKHLVKAFWEETRL</sequence>
<dbReference type="GO" id="GO:0008080">
    <property type="term" value="F:N-acetyltransferase activity"/>
    <property type="evidence" value="ECO:0007669"/>
    <property type="project" value="TreeGrafter"/>
</dbReference>
<dbReference type="AlphaFoldDB" id="Q2GRP9"/>